<reference evidence="1" key="1">
    <citation type="journal article" date="2019" name="bioRxiv">
        <title>The Genome of the Zebra Mussel, Dreissena polymorpha: A Resource for Invasive Species Research.</title>
        <authorList>
            <person name="McCartney M.A."/>
            <person name="Auch B."/>
            <person name="Kono T."/>
            <person name="Mallez S."/>
            <person name="Zhang Y."/>
            <person name="Obille A."/>
            <person name="Becker A."/>
            <person name="Abrahante J.E."/>
            <person name="Garbe J."/>
            <person name="Badalamenti J.P."/>
            <person name="Herman A."/>
            <person name="Mangelson H."/>
            <person name="Liachko I."/>
            <person name="Sullivan S."/>
            <person name="Sone E.D."/>
            <person name="Koren S."/>
            <person name="Silverstein K.A.T."/>
            <person name="Beckman K.B."/>
            <person name="Gohl D.M."/>
        </authorList>
    </citation>
    <scope>NUCLEOTIDE SEQUENCE</scope>
    <source>
        <strain evidence="1">Duluth1</strain>
        <tissue evidence="1">Whole animal</tissue>
    </source>
</reference>
<reference evidence="1" key="2">
    <citation type="submission" date="2020-11" db="EMBL/GenBank/DDBJ databases">
        <authorList>
            <person name="McCartney M.A."/>
            <person name="Auch B."/>
            <person name="Kono T."/>
            <person name="Mallez S."/>
            <person name="Becker A."/>
            <person name="Gohl D.M."/>
            <person name="Silverstein K.A.T."/>
            <person name="Koren S."/>
            <person name="Bechman K.B."/>
            <person name="Herman A."/>
            <person name="Abrahante J.E."/>
            <person name="Garbe J."/>
        </authorList>
    </citation>
    <scope>NUCLEOTIDE SEQUENCE</scope>
    <source>
        <strain evidence="1">Duluth1</strain>
        <tissue evidence="1">Whole animal</tissue>
    </source>
</reference>
<keyword evidence="2" id="KW-1185">Reference proteome</keyword>
<comment type="caution">
    <text evidence="1">The sequence shown here is derived from an EMBL/GenBank/DDBJ whole genome shotgun (WGS) entry which is preliminary data.</text>
</comment>
<sequence>MQGEGVAHVAIPSGGRRPRLSVKVSLETFHCTWSDRKRQKASGQQTWGCSGESIEMALAKERREELAAVYLHVGD</sequence>
<protein>
    <submittedName>
        <fullName evidence="1">Uncharacterized protein</fullName>
    </submittedName>
</protein>
<accession>A0A9D4CCQ0</accession>
<dbReference type="Proteomes" id="UP000828390">
    <property type="component" value="Unassembled WGS sequence"/>
</dbReference>
<name>A0A9D4CCQ0_DREPO</name>
<evidence type="ECO:0000313" key="1">
    <source>
        <dbReference type="EMBL" id="KAH3721171.1"/>
    </source>
</evidence>
<gene>
    <name evidence="1" type="ORF">DPMN_064089</name>
</gene>
<dbReference type="AlphaFoldDB" id="A0A9D4CCQ0"/>
<proteinExistence type="predicted"/>
<evidence type="ECO:0000313" key="2">
    <source>
        <dbReference type="Proteomes" id="UP000828390"/>
    </source>
</evidence>
<dbReference type="EMBL" id="JAIWYP010000013">
    <property type="protein sequence ID" value="KAH3721171.1"/>
    <property type="molecule type" value="Genomic_DNA"/>
</dbReference>
<organism evidence="1 2">
    <name type="scientific">Dreissena polymorpha</name>
    <name type="common">Zebra mussel</name>
    <name type="synonym">Mytilus polymorpha</name>
    <dbReference type="NCBI Taxonomy" id="45954"/>
    <lineage>
        <taxon>Eukaryota</taxon>
        <taxon>Metazoa</taxon>
        <taxon>Spiralia</taxon>
        <taxon>Lophotrochozoa</taxon>
        <taxon>Mollusca</taxon>
        <taxon>Bivalvia</taxon>
        <taxon>Autobranchia</taxon>
        <taxon>Heteroconchia</taxon>
        <taxon>Euheterodonta</taxon>
        <taxon>Imparidentia</taxon>
        <taxon>Neoheterodontei</taxon>
        <taxon>Myida</taxon>
        <taxon>Dreissenoidea</taxon>
        <taxon>Dreissenidae</taxon>
        <taxon>Dreissena</taxon>
    </lineage>
</organism>